<proteinExistence type="predicted"/>
<comment type="caution">
    <text evidence="7">The sequence shown here is derived from an EMBL/GenBank/DDBJ whole genome shotgun (WGS) entry which is preliminary data.</text>
</comment>
<gene>
    <name evidence="7" type="ORF">ENV88_02440</name>
</gene>
<dbReference type="InterPro" id="IPR008201">
    <property type="entry name" value="HepT-like"/>
</dbReference>
<sequence>MRKDPKVLIEHVLESIELIEEYLRGVSKEEFLRSREKQDAVIRRLEVIGEAVKHIPAEIKERHTEIPWRRVAGMRDVLIHAYFSVDLELLWKTATEDVLELKKKMQRVKEELEKRETGS</sequence>
<dbReference type="PANTHER" id="PTHR34139:SF1">
    <property type="entry name" value="RNASE MJ1380-RELATED"/>
    <property type="match status" value="1"/>
</dbReference>
<evidence type="ECO:0000256" key="4">
    <source>
        <dbReference type="ARBA" id="ARBA00022741"/>
    </source>
</evidence>
<dbReference type="EMBL" id="DTIB01000056">
    <property type="protein sequence ID" value="HGB24903.1"/>
    <property type="molecule type" value="Genomic_DNA"/>
</dbReference>
<name>A0A7C3WNV7_THEPE</name>
<accession>A0A7C3WNV7</accession>
<evidence type="ECO:0000313" key="7">
    <source>
        <dbReference type="EMBL" id="HGB24903.1"/>
    </source>
</evidence>
<dbReference type="GO" id="GO:0000166">
    <property type="term" value="F:nucleotide binding"/>
    <property type="evidence" value="ECO:0007669"/>
    <property type="project" value="UniProtKB-KW"/>
</dbReference>
<dbReference type="InterPro" id="IPR051813">
    <property type="entry name" value="HepT_RNase_toxin"/>
</dbReference>
<feature type="coiled-coil region" evidence="6">
    <location>
        <begin position="91"/>
        <end position="118"/>
    </location>
</feature>
<keyword evidence="1" id="KW-0597">Phosphoprotein</keyword>
<keyword evidence="4" id="KW-0547">Nucleotide-binding</keyword>
<protein>
    <submittedName>
        <fullName evidence="7">DUF86 domain-containing protein</fullName>
    </submittedName>
</protein>
<dbReference type="GO" id="GO:0016787">
    <property type="term" value="F:hydrolase activity"/>
    <property type="evidence" value="ECO:0007669"/>
    <property type="project" value="UniProtKB-KW"/>
</dbReference>
<dbReference type="GO" id="GO:0004540">
    <property type="term" value="F:RNA nuclease activity"/>
    <property type="evidence" value="ECO:0007669"/>
    <property type="project" value="InterPro"/>
</dbReference>
<organism evidence="7">
    <name type="scientific">Thermofilum pendens</name>
    <dbReference type="NCBI Taxonomy" id="2269"/>
    <lineage>
        <taxon>Archaea</taxon>
        <taxon>Thermoproteota</taxon>
        <taxon>Thermoprotei</taxon>
        <taxon>Thermofilales</taxon>
        <taxon>Thermofilaceae</taxon>
        <taxon>Thermofilum</taxon>
    </lineage>
</organism>
<evidence type="ECO:0000256" key="5">
    <source>
        <dbReference type="ARBA" id="ARBA00022801"/>
    </source>
</evidence>
<keyword evidence="6" id="KW-0175">Coiled coil</keyword>
<dbReference type="Pfam" id="PF01934">
    <property type="entry name" value="HepT-like"/>
    <property type="match status" value="1"/>
</dbReference>
<keyword evidence="3" id="KW-0540">Nuclease</keyword>
<evidence type="ECO:0000256" key="3">
    <source>
        <dbReference type="ARBA" id="ARBA00022722"/>
    </source>
</evidence>
<dbReference type="GO" id="GO:0110001">
    <property type="term" value="C:toxin-antitoxin complex"/>
    <property type="evidence" value="ECO:0007669"/>
    <property type="project" value="InterPro"/>
</dbReference>
<evidence type="ECO:0000256" key="2">
    <source>
        <dbReference type="ARBA" id="ARBA00022649"/>
    </source>
</evidence>
<evidence type="ECO:0000256" key="6">
    <source>
        <dbReference type="SAM" id="Coils"/>
    </source>
</evidence>
<evidence type="ECO:0000256" key="1">
    <source>
        <dbReference type="ARBA" id="ARBA00022553"/>
    </source>
</evidence>
<reference evidence="7" key="1">
    <citation type="journal article" date="2020" name="mSystems">
        <title>Genome- and Community-Level Interaction Insights into Carbon Utilization and Element Cycling Functions of Hydrothermarchaeota in Hydrothermal Sediment.</title>
        <authorList>
            <person name="Zhou Z."/>
            <person name="Liu Y."/>
            <person name="Xu W."/>
            <person name="Pan J."/>
            <person name="Luo Z.H."/>
            <person name="Li M."/>
        </authorList>
    </citation>
    <scope>NUCLEOTIDE SEQUENCE [LARGE SCALE GENOMIC DNA]</scope>
    <source>
        <strain evidence="7">SpSt-8</strain>
    </source>
</reference>
<keyword evidence="5" id="KW-0378">Hydrolase</keyword>
<dbReference type="AlphaFoldDB" id="A0A7C3WNV7"/>
<dbReference type="PANTHER" id="PTHR34139">
    <property type="entry name" value="UPF0331 PROTEIN MJ0127"/>
    <property type="match status" value="1"/>
</dbReference>
<keyword evidence="2" id="KW-1277">Toxin-antitoxin system</keyword>